<evidence type="ECO:0000313" key="1">
    <source>
        <dbReference type="EMBL" id="ABJ13193.1"/>
    </source>
</evidence>
<name>A0A0H2ZFA1_PSEAB</name>
<dbReference type="EMBL" id="CP000438">
    <property type="protein sequence ID" value="ABJ13193.1"/>
    <property type="molecule type" value="Genomic_DNA"/>
</dbReference>
<accession>A0A0H2ZFA1</accession>
<evidence type="ECO:0008006" key="3">
    <source>
        <dbReference type="Google" id="ProtNLM"/>
    </source>
</evidence>
<dbReference type="RefSeq" id="WP_003110789.1">
    <property type="nucleotide sequence ID" value="NC_008463.1"/>
</dbReference>
<proteinExistence type="predicted"/>
<gene>
    <name evidence="1" type="ordered locus">PA14_13210</name>
</gene>
<dbReference type="Proteomes" id="UP000000653">
    <property type="component" value="Chromosome"/>
</dbReference>
<organism evidence="1 2">
    <name type="scientific">Pseudomonas aeruginosa (strain UCBPP-PA14)</name>
    <dbReference type="NCBI Taxonomy" id="208963"/>
    <lineage>
        <taxon>Bacteria</taxon>
        <taxon>Pseudomonadati</taxon>
        <taxon>Pseudomonadota</taxon>
        <taxon>Gammaproteobacteria</taxon>
        <taxon>Pseudomonadales</taxon>
        <taxon>Pseudomonadaceae</taxon>
        <taxon>Pseudomonas</taxon>
    </lineage>
</organism>
<evidence type="ECO:0000313" key="2">
    <source>
        <dbReference type="Proteomes" id="UP000000653"/>
    </source>
</evidence>
<reference evidence="1 2" key="1">
    <citation type="journal article" date="2006" name="Genome Biol.">
        <title>Genomic analysis reveals that Pseudomonas aeruginosa virulence is combinatorial.</title>
        <authorList>
            <person name="Lee D.G."/>
            <person name="Urbach J.M."/>
            <person name="Wu G."/>
            <person name="Liberati N.T."/>
            <person name="Feinbaum R.L."/>
            <person name="Miyata S."/>
            <person name="Diggins L.T."/>
            <person name="He J."/>
            <person name="Saucier M."/>
            <person name="Deziel E."/>
            <person name="Friedman L."/>
            <person name="Li L."/>
            <person name="Grills G."/>
            <person name="Montgomery K."/>
            <person name="Kucherlapati R."/>
            <person name="Rahme L.G."/>
            <person name="Ausubel F.M."/>
        </authorList>
    </citation>
    <scope>NUCLEOTIDE SEQUENCE [LARGE SCALE GENOMIC DNA]</scope>
    <source>
        <strain evidence="1 2">UCBPP-PA14</strain>
    </source>
</reference>
<protein>
    <recommendedName>
        <fullName evidence="3">DUF2188 domain-containing protein</fullName>
    </recommendedName>
</protein>
<dbReference type="BioCyc" id="PAER208963:G1G74-1091-MONOMER"/>
<dbReference type="AlphaFoldDB" id="A0A0H2ZFA1"/>
<dbReference type="KEGG" id="pau:PA14_13210"/>
<sequence>MQLRMHPSTKGGWIVQVGAYRIPFHTEREGREYLRKLRERIEAPHALPGSPKPRIIRQAR</sequence>
<dbReference type="HOGENOM" id="CLU_3010796_0_0_6"/>